<evidence type="ECO:0000256" key="1">
    <source>
        <dbReference type="SAM" id="Phobius"/>
    </source>
</evidence>
<dbReference type="Pfam" id="PF22570">
    <property type="entry name" value="LiaF-TM"/>
    <property type="match status" value="1"/>
</dbReference>
<organism evidence="3 4">
    <name type="scientific">Paenibacillus gyeongsangnamensis</name>
    <dbReference type="NCBI Taxonomy" id="3388067"/>
    <lineage>
        <taxon>Bacteria</taxon>
        <taxon>Bacillati</taxon>
        <taxon>Bacillota</taxon>
        <taxon>Bacilli</taxon>
        <taxon>Bacillales</taxon>
        <taxon>Paenibacillaceae</taxon>
        <taxon>Paenibacillus</taxon>
    </lineage>
</organism>
<evidence type="ECO:0000259" key="2">
    <source>
        <dbReference type="Pfam" id="PF22570"/>
    </source>
</evidence>
<keyword evidence="1" id="KW-1133">Transmembrane helix</keyword>
<comment type="caution">
    <text evidence="3">The sequence shown here is derived from an EMBL/GenBank/DDBJ whole genome shotgun (WGS) entry which is preliminary data.</text>
</comment>
<feature type="transmembrane region" description="Helical" evidence="1">
    <location>
        <begin position="32"/>
        <end position="52"/>
    </location>
</feature>
<protein>
    <recommendedName>
        <fullName evidence="2">LiaF transmembrane domain-containing protein</fullName>
    </recommendedName>
</protein>
<keyword evidence="4" id="KW-1185">Reference proteome</keyword>
<reference evidence="3 4" key="1">
    <citation type="submission" date="2022-12" db="EMBL/GenBank/DDBJ databases">
        <title>Draft genome sequence of Paenibacillus sp. dW9.</title>
        <authorList>
            <person name="Choi E.-W."/>
            <person name="Kim D.-U."/>
        </authorList>
    </citation>
    <scope>NUCLEOTIDE SEQUENCE [LARGE SCALE GENOMIC DNA]</scope>
    <source>
        <strain evidence="4">dW9</strain>
    </source>
</reference>
<evidence type="ECO:0000313" key="4">
    <source>
        <dbReference type="Proteomes" id="UP001527882"/>
    </source>
</evidence>
<name>A0ABT4Q9T1_9BACL</name>
<dbReference type="RefSeq" id="WP_269882168.1">
    <property type="nucleotide sequence ID" value="NZ_JAQAGZ010000009.1"/>
</dbReference>
<gene>
    <name evidence="3" type="ORF">O9H85_14590</name>
</gene>
<dbReference type="EMBL" id="JAQAGZ010000009">
    <property type="protein sequence ID" value="MCZ8513642.1"/>
    <property type="molecule type" value="Genomic_DNA"/>
</dbReference>
<keyword evidence="1" id="KW-0472">Membrane</keyword>
<evidence type="ECO:0000313" key="3">
    <source>
        <dbReference type="EMBL" id="MCZ8513642.1"/>
    </source>
</evidence>
<sequence>MRMNRKTGLAALLIFFGIMILCSKIGGFHHIGHSLIGFLFPLAMVGLGYLGIKNGRSTIGWILVVIGGLILFGKLSGLIAIAVAVGLIVYGFSLFRNRSVH</sequence>
<feature type="transmembrane region" description="Helical" evidence="1">
    <location>
        <begin position="59"/>
        <end position="92"/>
    </location>
</feature>
<accession>A0ABT4Q9T1</accession>
<dbReference type="Proteomes" id="UP001527882">
    <property type="component" value="Unassembled WGS sequence"/>
</dbReference>
<keyword evidence="1" id="KW-0812">Transmembrane</keyword>
<proteinExistence type="predicted"/>
<dbReference type="InterPro" id="IPR054331">
    <property type="entry name" value="LiaF_TM"/>
</dbReference>
<feature type="domain" description="LiaF transmembrane" evidence="2">
    <location>
        <begin position="10"/>
        <end position="99"/>
    </location>
</feature>